<comment type="pathway">
    <text evidence="3 7">Amino-sugar metabolism; N-acetylneuraminate degradation; D-fructose 6-phosphate from N-acetylneuraminate: step 3/5.</text>
</comment>
<dbReference type="EC" id="5.1.3.9" evidence="7"/>
<dbReference type="PANTHER" id="PTHR36204:SF1">
    <property type="entry name" value="N-ACETYLMANNOSAMINE-6-PHOSPHATE 2-EPIMERASE-RELATED"/>
    <property type="match status" value="1"/>
</dbReference>
<dbReference type="CDD" id="cd04729">
    <property type="entry name" value="NanE"/>
    <property type="match status" value="1"/>
</dbReference>
<dbReference type="InterPro" id="IPR013785">
    <property type="entry name" value="Aldolase_TIM"/>
</dbReference>
<evidence type="ECO:0000256" key="6">
    <source>
        <dbReference type="ARBA" id="ARBA00023277"/>
    </source>
</evidence>
<dbReference type="InterPro" id="IPR011060">
    <property type="entry name" value="RibuloseP-bd_barrel"/>
</dbReference>
<dbReference type="Pfam" id="PF04131">
    <property type="entry name" value="NanE"/>
    <property type="match status" value="1"/>
</dbReference>
<comment type="similarity">
    <text evidence="4 7">Belongs to the NanE family.</text>
</comment>
<keyword evidence="9" id="KW-1185">Reference proteome</keyword>
<dbReference type="PANTHER" id="PTHR36204">
    <property type="entry name" value="N-ACETYLMANNOSAMINE-6-PHOSPHATE 2-EPIMERASE-RELATED"/>
    <property type="match status" value="1"/>
</dbReference>
<dbReference type="InterPro" id="IPR007260">
    <property type="entry name" value="NanE"/>
</dbReference>
<evidence type="ECO:0000313" key="9">
    <source>
        <dbReference type="Proteomes" id="UP001519273"/>
    </source>
</evidence>
<evidence type="ECO:0000256" key="3">
    <source>
        <dbReference type="ARBA" id="ARBA00005081"/>
    </source>
</evidence>
<comment type="function">
    <text evidence="2 7">Converts N-acetylmannosamine-6-phosphate (ManNAc-6-P) to N-acetylglucosamine-6-phosphate (GlcNAc-6-P).</text>
</comment>
<evidence type="ECO:0000313" key="8">
    <source>
        <dbReference type="EMBL" id="MBP1935274.1"/>
    </source>
</evidence>
<dbReference type="GO" id="GO:0047465">
    <property type="term" value="F:N-acylglucosamine-6-phosphate 2-epimerase activity"/>
    <property type="evidence" value="ECO:0007669"/>
    <property type="project" value="UniProtKB-EC"/>
</dbReference>
<dbReference type="Proteomes" id="UP001519273">
    <property type="component" value="Unassembled WGS sequence"/>
</dbReference>
<evidence type="ECO:0000256" key="1">
    <source>
        <dbReference type="ARBA" id="ARBA00000056"/>
    </source>
</evidence>
<comment type="catalytic activity">
    <reaction evidence="1 7">
        <text>an N-acyl-D-glucosamine 6-phosphate = an N-acyl-D-mannosamine 6-phosphate</text>
        <dbReference type="Rhea" id="RHEA:23932"/>
        <dbReference type="ChEBI" id="CHEBI:57599"/>
        <dbReference type="ChEBI" id="CHEBI:57666"/>
        <dbReference type="EC" id="5.1.3.9"/>
    </reaction>
</comment>
<dbReference type="Gene3D" id="3.20.20.70">
    <property type="entry name" value="Aldolase class I"/>
    <property type="match status" value="1"/>
</dbReference>
<keyword evidence="5 7" id="KW-0413">Isomerase</keyword>
<gene>
    <name evidence="7" type="primary">nanE</name>
    <name evidence="8" type="ORF">J2Z20_000135</name>
</gene>
<evidence type="ECO:0000256" key="7">
    <source>
        <dbReference type="HAMAP-Rule" id="MF_01235"/>
    </source>
</evidence>
<protein>
    <recommendedName>
        <fullName evidence="7">Putative N-acetylmannosamine-6-phosphate 2-epimerase</fullName>
        <ecNumber evidence="7">5.1.3.9</ecNumber>
    </recommendedName>
    <alternativeName>
        <fullName evidence="7">ManNAc-6-P epimerase</fullName>
    </alternativeName>
</protein>
<reference evidence="8 9" key="1">
    <citation type="submission" date="2021-03" db="EMBL/GenBank/DDBJ databases">
        <title>Genomic Encyclopedia of Type Strains, Phase IV (KMG-IV): sequencing the most valuable type-strain genomes for metagenomic binning, comparative biology and taxonomic classification.</title>
        <authorList>
            <person name="Goeker M."/>
        </authorList>
    </citation>
    <scope>NUCLEOTIDE SEQUENCE [LARGE SCALE GENOMIC DNA]</scope>
    <source>
        <strain evidence="8 9">DSM 23491</strain>
    </source>
</reference>
<evidence type="ECO:0000256" key="4">
    <source>
        <dbReference type="ARBA" id="ARBA00007439"/>
    </source>
</evidence>
<proteinExistence type="inferred from homology"/>
<name>A0ABS4GYD0_9BACL</name>
<evidence type="ECO:0000256" key="5">
    <source>
        <dbReference type="ARBA" id="ARBA00023235"/>
    </source>
</evidence>
<keyword evidence="6 7" id="KW-0119">Carbohydrate metabolism</keyword>
<sequence length="267" mass="29380">MKDCKLGIDHLVQTAILHKEVTGLEMKPTFDQPIFERIYKGLIVSCQALEDEPLYGAEVMAKMAKSAELGGAVGIRANSVMDIKAIKQVTRLPIIGIIKKDYDDSEVYITPTLKEVKELMEVGVDFIALDATRRPRPHGEQLESLVAYMKEKGQKMMADISTLEEAKYAASIGVDCISTTLSGYTSYSPQHQEPDFALVQEAAGELNIPVLAEGRIHMPSQAAQMLILGAHAVVVGSAITRPQLITERYAQEIKHTLLKNKLKSQTS</sequence>
<evidence type="ECO:0000256" key="2">
    <source>
        <dbReference type="ARBA" id="ARBA00002147"/>
    </source>
</evidence>
<organism evidence="8 9">
    <name type="scientific">Paenibacillus sediminis</name>
    <dbReference type="NCBI Taxonomy" id="664909"/>
    <lineage>
        <taxon>Bacteria</taxon>
        <taxon>Bacillati</taxon>
        <taxon>Bacillota</taxon>
        <taxon>Bacilli</taxon>
        <taxon>Bacillales</taxon>
        <taxon>Paenibacillaceae</taxon>
        <taxon>Paenibacillus</taxon>
    </lineage>
</organism>
<dbReference type="NCBIfam" id="NF002231">
    <property type="entry name" value="PRK01130.1"/>
    <property type="match status" value="1"/>
</dbReference>
<dbReference type="SUPFAM" id="SSF51366">
    <property type="entry name" value="Ribulose-phoshate binding barrel"/>
    <property type="match status" value="1"/>
</dbReference>
<dbReference type="HAMAP" id="MF_01235">
    <property type="entry name" value="ManNAc6P_epimer"/>
    <property type="match status" value="1"/>
</dbReference>
<dbReference type="EMBL" id="JAGGKP010000001">
    <property type="protein sequence ID" value="MBP1935274.1"/>
    <property type="molecule type" value="Genomic_DNA"/>
</dbReference>
<accession>A0ABS4GYD0</accession>
<comment type="caution">
    <text evidence="8">The sequence shown here is derived from an EMBL/GenBank/DDBJ whole genome shotgun (WGS) entry which is preliminary data.</text>
</comment>